<name>A0ACB8CGY3_DERSI</name>
<dbReference type="EMBL" id="CM023476">
    <property type="protein sequence ID" value="KAH7941928.1"/>
    <property type="molecule type" value="Genomic_DNA"/>
</dbReference>
<proteinExistence type="predicted"/>
<evidence type="ECO:0000313" key="2">
    <source>
        <dbReference type="Proteomes" id="UP000821865"/>
    </source>
</evidence>
<dbReference type="Proteomes" id="UP000821865">
    <property type="component" value="Chromosome 7"/>
</dbReference>
<evidence type="ECO:0000313" key="1">
    <source>
        <dbReference type="EMBL" id="KAH7941928.1"/>
    </source>
</evidence>
<sequence length="536" mass="61752">MAGLSAEENAEVVRFKRTAQRTDNRRTEDLWLELRRAFDEAQEKQTTGQRFGELYYAAYAMVVRNKGARLYKGVREVVTEHLTNKVRPLILAKIHDDFLQVLIQAWRDHQRSMKIIGDIVAYMDNVFVPRNNADSVSKLSVSLFRDKVVRHADVQDRLRETLLGLVKAEREGKRVDRILMKEACEILTSLGLDSRSVYEDFERPFLAESAKFYAFQGQTYVEKMDALEYITKVEQHIHEESERARQCLDESTAVPIVHVVMEQLVGKHKKAIVEMEGSGVVHMLENRMTQELRRTFRLLKRVQGGLKTLLDCMSKYLRDLGRSIVSDHGDSVSLVPKVMELKDRFDYFLQHSFDSEPLVKETMATDFEYILSLTRKSPEHLSTFVDDVLRNRIKCMTKRKIDLLLDKVVAILRFLQEKDLFELHYRQRLANRLLLDDGVTADAERSMVNKLGSICGCQFTYKMEAMFKDLLISGTLMKQFKVVLSSCDMDLDGVDLNVRVLKTGFLGPACRHAANQHSSHPTQRVRDVPTVLPSQA</sequence>
<accession>A0ACB8CGY3</accession>
<keyword evidence="2" id="KW-1185">Reference proteome</keyword>
<reference evidence="1" key="1">
    <citation type="submission" date="2020-05" db="EMBL/GenBank/DDBJ databases">
        <title>Large-scale comparative analyses of tick genomes elucidate their genetic diversity and vector capacities.</title>
        <authorList>
            <person name="Jia N."/>
            <person name="Wang J."/>
            <person name="Shi W."/>
            <person name="Du L."/>
            <person name="Sun Y."/>
            <person name="Zhan W."/>
            <person name="Jiang J."/>
            <person name="Wang Q."/>
            <person name="Zhang B."/>
            <person name="Ji P."/>
            <person name="Sakyi L.B."/>
            <person name="Cui X."/>
            <person name="Yuan T."/>
            <person name="Jiang B."/>
            <person name="Yang W."/>
            <person name="Lam T.T.-Y."/>
            <person name="Chang Q."/>
            <person name="Ding S."/>
            <person name="Wang X."/>
            <person name="Zhu J."/>
            <person name="Ruan X."/>
            <person name="Zhao L."/>
            <person name="Wei J."/>
            <person name="Que T."/>
            <person name="Du C."/>
            <person name="Cheng J."/>
            <person name="Dai P."/>
            <person name="Han X."/>
            <person name="Huang E."/>
            <person name="Gao Y."/>
            <person name="Liu J."/>
            <person name="Shao H."/>
            <person name="Ye R."/>
            <person name="Li L."/>
            <person name="Wei W."/>
            <person name="Wang X."/>
            <person name="Wang C."/>
            <person name="Yang T."/>
            <person name="Huo Q."/>
            <person name="Li W."/>
            <person name="Guo W."/>
            <person name="Chen H."/>
            <person name="Zhou L."/>
            <person name="Ni X."/>
            <person name="Tian J."/>
            <person name="Zhou Y."/>
            <person name="Sheng Y."/>
            <person name="Liu T."/>
            <person name="Pan Y."/>
            <person name="Xia L."/>
            <person name="Li J."/>
            <person name="Zhao F."/>
            <person name="Cao W."/>
        </authorList>
    </citation>
    <scope>NUCLEOTIDE SEQUENCE</scope>
    <source>
        <strain evidence="1">Dsil-2018</strain>
    </source>
</reference>
<comment type="caution">
    <text evidence="1">The sequence shown here is derived from an EMBL/GenBank/DDBJ whole genome shotgun (WGS) entry which is preliminary data.</text>
</comment>
<protein>
    <submittedName>
        <fullName evidence="1">Uncharacterized protein</fullName>
    </submittedName>
</protein>
<gene>
    <name evidence="1" type="ORF">HPB49_018583</name>
</gene>
<organism evidence="1 2">
    <name type="scientific">Dermacentor silvarum</name>
    <name type="common">Tick</name>
    <dbReference type="NCBI Taxonomy" id="543639"/>
    <lineage>
        <taxon>Eukaryota</taxon>
        <taxon>Metazoa</taxon>
        <taxon>Ecdysozoa</taxon>
        <taxon>Arthropoda</taxon>
        <taxon>Chelicerata</taxon>
        <taxon>Arachnida</taxon>
        <taxon>Acari</taxon>
        <taxon>Parasitiformes</taxon>
        <taxon>Ixodida</taxon>
        <taxon>Ixodoidea</taxon>
        <taxon>Ixodidae</taxon>
        <taxon>Rhipicephalinae</taxon>
        <taxon>Dermacentor</taxon>
    </lineage>
</organism>